<dbReference type="InterPro" id="IPR013154">
    <property type="entry name" value="ADH-like_N"/>
</dbReference>
<dbReference type="GO" id="GO:0070402">
    <property type="term" value="F:NADPH binding"/>
    <property type="evidence" value="ECO:0007669"/>
    <property type="project" value="TreeGrafter"/>
</dbReference>
<dbReference type="PANTHER" id="PTHR48106">
    <property type="entry name" value="QUINONE OXIDOREDUCTASE PIG3-RELATED"/>
    <property type="match status" value="1"/>
</dbReference>
<evidence type="ECO:0000313" key="5">
    <source>
        <dbReference type="Proteomes" id="UP000287188"/>
    </source>
</evidence>
<dbReference type="Proteomes" id="UP000287188">
    <property type="component" value="Unassembled WGS sequence"/>
</dbReference>
<reference evidence="5" key="1">
    <citation type="submission" date="2018-12" db="EMBL/GenBank/DDBJ databases">
        <title>Tengunoibacter tsumagoiensis gen. nov., sp. nov., Dictyobacter kobayashii sp. nov., D. alpinus sp. nov., and D. joshuensis sp. nov. and description of Dictyobacteraceae fam. nov. within the order Ktedonobacterales isolated from Tengu-no-mugimeshi.</title>
        <authorList>
            <person name="Wang C.M."/>
            <person name="Zheng Y."/>
            <person name="Sakai Y."/>
            <person name="Toyoda A."/>
            <person name="Minakuchi Y."/>
            <person name="Abe K."/>
            <person name="Yokota A."/>
            <person name="Yabe S."/>
        </authorList>
    </citation>
    <scope>NUCLEOTIDE SEQUENCE [LARGE SCALE GENOMIC DNA]</scope>
    <source>
        <strain evidence="5">Uno11</strain>
    </source>
</reference>
<evidence type="ECO:0000313" key="4">
    <source>
        <dbReference type="EMBL" id="GCE17460.1"/>
    </source>
</evidence>
<dbReference type="SUPFAM" id="SSF50129">
    <property type="entry name" value="GroES-like"/>
    <property type="match status" value="1"/>
</dbReference>
<protein>
    <submittedName>
        <fullName evidence="4">NAD(P)H quinone oxidoreductase</fullName>
    </submittedName>
</protein>
<dbReference type="PANTHER" id="PTHR48106:SF18">
    <property type="entry name" value="QUINONE OXIDOREDUCTASE PIG3"/>
    <property type="match status" value="1"/>
</dbReference>
<accession>A0A402AEC4</accession>
<keyword evidence="5" id="KW-1185">Reference proteome</keyword>
<dbReference type="EMBL" id="BIFS01000001">
    <property type="protein sequence ID" value="GCE17460.1"/>
    <property type="molecule type" value="Genomic_DNA"/>
</dbReference>
<evidence type="ECO:0000256" key="2">
    <source>
        <dbReference type="ARBA" id="ARBA00023002"/>
    </source>
</evidence>
<dbReference type="OrthoDB" id="9792162at2"/>
<dbReference type="Pfam" id="PF08240">
    <property type="entry name" value="ADH_N"/>
    <property type="match status" value="1"/>
</dbReference>
<dbReference type="InterPro" id="IPR013149">
    <property type="entry name" value="ADH-like_C"/>
</dbReference>
<dbReference type="RefSeq" id="WP_126549138.1">
    <property type="nucleotide sequence ID" value="NZ_BIFS01000001.1"/>
</dbReference>
<name>A0A402AEC4_9CHLR</name>
<dbReference type="Gene3D" id="3.90.180.10">
    <property type="entry name" value="Medium-chain alcohol dehydrogenases, catalytic domain"/>
    <property type="match status" value="1"/>
</dbReference>
<evidence type="ECO:0000259" key="3">
    <source>
        <dbReference type="SMART" id="SM00829"/>
    </source>
</evidence>
<dbReference type="SMART" id="SM00829">
    <property type="entry name" value="PKS_ER"/>
    <property type="match status" value="1"/>
</dbReference>
<evidence type="ECO:0000256" key="1">
    <source>
        <dbReference type="ARBA" id="ARBA00022857"/>
    </source>
</evidence>
<keyword evidence="1" id="KW-0521">NADP</keyword>
<keyword evidence="2" id="KW-0560">Oxidoreductase</keyword>
<dbReference type="InterPro" id="IPR036291">
    <property type="entry name" value="NAD(P)-bd_dom_sf"/>
</dbReference>
<organism evidence="4 5">
    <name type="scientific">Dictyobacter kobayashii</name>
    <dbReference type="NCBI Taxonomy" id="2014872"/>
    <lineage>
        <taxon>Bacteria</taxon>
        <taxon>Bacillati</taxon>
        <taxon>Chloroflexota</taxon>
        <taxon>Ktedonobacteria</taxon>
        <taxon>Ktedonobacterales</taxon>
        <taxon>Dictyobacteraceae</taxon>
        <taxon>Dictyobacter</taxon>
    </lineage>
</organism>
<feature type="domain" description="Enoyl reductase (ER)" evidence="3">
    <location>
        <begin position="10"/>
        <end position="312"/>
    </location>
</feature>
<dbReference type="Pfam" id="PF00107">
    <property type="entry name" value="ADH_zinc_N"/>
    <property type="match status" value="1"/>
</dbReference>
<gene>
    <name evidence="4" type="ORF">KDK_12600</name>
</gene>
<sequence>MKAVQFSQFGGPDVLQVREVADPIAAQNEVLIEVKATTVNRLDLFQRNGSRPVGNLPFTPGLEAAGVVLQDSNGFRAGERVLTTRASQARGGGGYASKLAVPATDLARIPEGVSFEQAVAAGLAASTAWGSLFDLGHLQAGERVLIWAGSSGVGSIAIQLAKHAGAWVASTASSEERIKTLKQLGADEAINHRQQSVSKILQSSGGVQLVIELVSSSLQDSIDSAAPEGRIILIGNLGGKEATVDTQSWRLKRVSVIGGGQLHTSVANEEKILRLIAEKAVQPLIARVLPIEQAAEAHRLLESGDVQGKIVLTFA</sequence>
<dbReference type="AlphaFoldDB" id="A0A402AEC4"/>
<dbReference type="Gene3D" id="3.40.50.720">
    <property type="entry name" value="NAD(P)-binding Rossmann-like Domain"/>
    <property type="match status" value="1"/>
</dbReference>
<proteinExistence type="predicted"/>
<dbReference type="InterPro" id="IPR011032">
    <property type="entry name" value="GroES-like_sf"/>
</dbReference>
<dbReference type="InterPro" id="IPR020843">
    <property type="entry name" value="ER"/>
</dbReference>
<comment type="caution">
    <text evidence="4">The sequence shown here is derived from an EMBL/GenBank/DDBJ whole genome shotgun (WGS) entry which is preliminary data.</text>
</comment>
<dbReference type="GO" id="GO:0016651">
    <property type="term" value="F:oxidoreductase activity, acting on NAD(P)H"/>
    <property type="evidence" value="ECO:0007669"/>
    <property type="project" value="TreeGrafter"/>
</dbReference>
<dbReference type="SUPFAM" id="SSF51735">
    <property type="entry name" value="NAD(P)-binding Rossmann-fold domains"/>
    <property type="match status" value="1"/>
</dbReference>